<accession>A0A2T0ZEN4</accession>
<sequence>MRRRTSILLGVIVAGIITVAGCASAPADNHSTTPTQPAKSTGVSAKVSDALALVDRSDPVDVGRVFSEISCTWDPAIDATETAAVLRGADLMTPELAAQTVEPLRSASQAIFIQASEVGAISSAAAVQRADIHDGPSDTSDTKYLAYQVTWTWATPTGSDVAVDDPRTRTTYLILVRQPDQTWLVSSYNSVDQ</sequence>
<dbReference type="RefSeq" id="WP_106350821.1">
    <property type="nucleotide sequence ID" value="NZ_PVUE01000023.1"/>
</dbReference>
<dbReference type="AlphaFoldDB" id="A0A2T0ZEN4"/>
<gene>
    <name evidence="2" type="ORF">CLV47_12337</name>
</gene>
<keyword evidence="1" id="KW-0732">Signal</keyword>
<dbReference type="PROSITE" id="PS51257">
    <property type="entry name" value="PROKAR_LIPOPROTEIN"/>
    <property type="match status" value="1"/>
</dbReference>
<dbReference type="EMBL" id="PVUE01000023">
    <property type="protein sequence ID" value="PRZ34805.1"/>
    <property type="molecule type" value="Genomic_DNA"/>
</dbReference>
<evidence type="ECO:0000313" key="2">
    <source>
        <dbReference type="EMBL" id="PRZ34805.1"/>
    </source>
</evidence>
<dbReference type="Proteomes" id="UP000237752">
    <property type="component" value="Unassembled WGS sequence"/>
</dbReference>
<evidence type="ECO:0000256" key="1">
    <source>
        <dbReference type="SAM" id="SignalP"/>
    </source>
</evidence>
<organism evidence="2 3">
    <name type="scientific">Antricoccus suffuscus</name>
    <dbReference type="NCBI Taxonomy" id="1629062"/>
    <lineage>
        <taxon>Bacteria</taxon>
        <taxon>Bacillati</taxon>
        <taxon>Actinomycetota</taxon>
        <taxon>Actinomycetes</taxon>
        <taxon>Geodermatophilales</taxon>
        <taxon>Antricoccaceae</taxon>
        <taxon>Antricoccus</taxon>
    </lineage>
</organism>
<reference evidence="2 3" key="1">
    <citation type="submission" date="2018-03" db="EMBL/GenBank/DDBJ databases">
        <title>Genomic Encyclopedia of Archaeal and Bacterial Type Strains, Phase II (KMG-II): from individual species to whole genera.</title>
        <authorList>
            <person name="Goeker M."/>
        </authorList>
    </citation>
    <scope>NUCLEOTIDE SEQUENCE [LARGE SCALE GENOMIC DNA]</scope>
    <source>
        <strain evidence="2 3">DSM 100065</strain>
    </source>
</reference>
<evidence type="ECO:0008006" key="4">
    <source>
        <dbReference type="Google" id="ProtNLM"/>
    </source>
</evidence>
<evidence type="ECO:0000313" key="3">
    <source>
        <dbReference type="Proteomes" id="UP000237752"/>
    </source>
</evidence>
<proteinExistence type="predicted"/>
<name>A0A2T0ZEN4_9ACTN</name>
<feature type="signal peptide" evidence="1">
    <location>
        <begin position="1"/>
        <end position="25"/>
    </location>
</feature>
<keyword evidence="3" id="KW-1185">Reference proteome</keyword>
<dbReference type="OrthoDB" id="4925074at2"/>
<feature type="chain" id="PRO_5015413129" description="Mce-associated membrane protein" evidence="1">
    <location>
        <begin position="26"/>
        <end position="193"/>
    </location>
</feature>
<comment type="caution">
    <text evidence="2">The sequence shown here is derived from an EMBL/GenBank/DDBJ whole genome shotgun (WGS) entry which is preliminary data.</text>
</comment>
<protein>
    <recommendedName>
        <fullName evidence="4">Mce-associated membrane protein</fullName>
    </recommendedName>
</protein>